<comment type="caution">
    <text evidence="16">The sequence shown here is derived from an EMBL/GenBank/DDBJ whole genome shotgun (WGS) entry which is preliminary data.</text>
</comment>
<feature type="transmembrane region" description="Helical" evidence="14">
    <location>
        <begin position="729"/>
        <end position="750"/>
    </location>
</feature>
<feature type="transmembrane region" description="Helical" evidence="14">
    <location>
        <begin position="357"/>
        <end position="378"/>
    </location>
</feature>
<feature type="transmembrane region" description="Helical" evidence="14">
    <location>
        <begin position="390"/>
        <end position="420"/>
    </location>
</feature>
<proteinExistence type="predicted"/>
<dbReference type="SUPFAM" id="SSF81324">
    <property type="entry name" value="Voltage-gated potassium channels"/>
    <property type="match status" value="4"/>
</dbReference>
<evidence type="ECO:0000256" key="7">
    <source>
        <dbReference type="ARBA" id="ARBA00022837"/>
    </source>
</evidence>
<evidence type="ECO:0000256" key="6">
    <source>
        <dbReference type="ARBA" id="ARBA00022737"/>
    </source>
</evidence>
<evidence type="ECO:0000256" key="12">
    <source>
        <dbReference type="ARBA" id="ARBA00023180"/>
    </source>
</evidence>
<feature type="transmembrane region" description="Helical" evidence="14">
    <location>
        <begin position="1540"/>
        <end position="1562"/>
    </location>
</feature>
<evidence type="ECO:0000256" key="14">
    <source>
        <dbReference type="SAM" id="Phobius"/>
    </source>
</evidence>
<evidence type="ECO:0000256" key="8">
    <source>
        <dbReference type="ARBA" id="ARBA00022882"/>
    </source>
</evidence>
<feature type="domain" description="Ion transport" evidence="15">
    <location>
        <begin position="1020"/>
        <end position="1283"/>
    </location>
</feature>
<feature type="transmembrane region" description="Helical" evidence="14">
    <location>
        <begin position="762"/>
        <end position="781"/>
    </location>
</feature>
<dbReference type="Pfam" id="PF00520">
    <property type="entry name" value="Ion_trans"/>
    <property type="match status" value="4"/>
</dbReference>
<keyword evidence="2" id="KW-0813">Transport</keyword>
<keyword evidence="10" id="KW-0406">Ion transport</keyword>
<dbReference type="InterPro" id="IPR027359">
    <property type="entry name" value="Volt_channel_dom_sf"/>
</dbReference>
<feature type="transmembrane region" description="Helical" evidence="14">
    <location>
        <begin position="1023"/>
        <end position="1044"/>
    </location>
</feature>
<keyword evidence="3" id="KW-0109">Calcium transport</keyword>
<evidence type="ECO:0000256" key="1">
    <source>
        <dbReference type="ARBA" id="ARBA00004141"/>
    </source>
</evidence>
<keyword evidence="4" id="KW-0107">Calcium channel</keyword>
<evidence type="ECO:0000256" key="4">
    <source>
        <dbReference type="ARBA" id="ARBA00022673"/>
    </source>
</evidence>
<feature type="transmembrane region" description="Helical" evidence="14">
    <location>
        <begin position="1500"/>
        <end position="1517"/>
    </location>
</feature>
<dbReference type="GO" id="GO:0005891">
    <property type="term" value="C:voltage-gated calcium channel complex"/>
    <property type="evidence" value="ECO:0007669"/>
    <property type="project" value="TreeGrafter"/>
</dbReference>
<dbReference type="GO" id="GO:0008331">
    <property type="term" value="F:high voltage-gated calcium channel activity"/>
    <property type="evidence" value="ECO:0007669"/>
    <property type="project" value="TreeGrafter"/>
</dbReference>
<dbReference type="InterPro" id="IPR050599">
    <property type="entry name" value="VDCC_alpha-1_subunit"/>
</dbReference>
<evidence type="ECO:0000256" key="9">
    <source>
        <dbReference type="ARBA" id="ARBA00022989"/>
    </source>
</evidence>
<dbReference type="GO" id="GO:0098703">
    <property type="term" value="P:calcium ion import across plasma membrane"/>
    <property type="evidence" value="ECO:0007669"/>
    <property type="project" value="TreeGrafter"/>
</dbReference>
<dbReference type="FunFam" id="1.20.120.350:FF:000009">
    <property type="entry name" value="Voltage-dependent T-type calcium channel subunit alpha"/>
    <property type="match status" value="1"/>
</dbReference>
<organism evidence="16 17">
    <name type="scientific">Stentor coeruleus</name>
    <dbReference type="NCBI Taxonomy" id="5963"/>
    <lineage>
        <taxon>Eukaryota</taxon>
        <taxon>Sar</taxon>
        <taxon>Alveolata</taxon>
        <taxon>Ciliophora</taxon>
        <taxon>Postciliodesmatophora</taxon>
        <taxon>Heterotrichea</taxon>
        <taxon>Heterotrichida</taxon>
        <taxon>Stentoridae</taxon>
        <taxon>Stentor</taxon>
    </lineage>
</organism>
<evidence type="ECO:0000256" key="11">
    <source>
        <dbReference type="ARBA" id="ARBA00023136"/>
    </source>
</evidence>
<keyword evidence="9 14" id="KW-1133">Transmembrane helix</keyword>
<sequence length="1744" mass="202145">MFFLGPNTKSIPRRFNSQNINTLEGAVSLNSEIKSIKSEILKPESQNEAGDKCWTIDNKFSGSNSVSDEEGNEKSIENISDGMTGLQKRKNMQSKFIISNQQIREEVIRQSQELENYIVPQAYNLYLNLKDYKDTYPFLDSRKAVLRIHVALKEIASLILNTSAFEVFIVIVIIMNACVLALDDHKGGQSQAESSLNLFFLYTYTIECLLKILSSGFILSRKAYLRDGWNILDFIIVISSWIDIYGDSSVNLTSLRVIRIFRILRGVSSIEGMRILIQSLYMALKPLSNNFIVLWVFISMFAVVGLQLWSGVFRYQCLNIDYGTYGDYCGSFSCKFREECAYSLNNPSYGTLSFDNFFYALLTVFQILTLEGWTSILVLTETCFSYFSIIYFFLLIIFGSLLIFNLTVAVITSSFTSALFESVEKKKNKKKFSLEKAIRSNYNNTCRNTFQPYDIIYSESLNDPTESNREYSLKNLMLSAIEIQAEVAETENMKTVVSPMVYIETTKEEPEPYSMAPTLQWRISKKYAHEMTKLFEYAKAKSELIGVLKNHKKLTINEKIILTSTSEKNIHGSKSAIKEENNNKGFYKNLHLHGKFEKLKIKLINKYGLTFIELFRYLSIMTSKKKSFFSLNLCAKDTIHKLSSNITNYGEWSGSEISLFSQKNFYKNPLSIMKFKTYGKLINFILHIKLFFYNIVTSKIFQFIMSLLVVINIIVLCSDHYGISNSSYLILSNINIYCTLTFFIEILLKILGLGPRNFVRDYMNLLDVCIVTLSIVEYFISQSSGFNALRILRIMRIFRIMKVFRIFRYTKSLVLLLRIISTSVSKFLYLLLLLVLLLLIFSLLGMQLFANKFNFYEGLPRNNFDTFNWAFITMFQVLSGENWDTVLRLSMRSSAGHWSGLFIVIWMIIGNFIVLNLFLAILLGVFESNEDEEDEIIKTSKKEMFLTFLAKDRLEERVKERVLNHFIDDAEEEIYSLNDLKMFTLKSQVSDNNIEQLACCFLKSENTIRKFMQRIVLNTNLEFAITFIIVLNIIKLIWDTYIISESNNSPSIMASTIIDSIFTVIFGLEFIMKTIALGFCFGKGTYLSDHWNKLDFIIFILSLIDLLLMSVNISVVKVLRALRIFRPLRLIRYNTSMKIIIASLFESLIASLHIVILISVIWLVFAILGVALFSGKLYSCSNSSLKTIEKCISSGFSWETVPYNYDNILEALLTLFIIASQEGWPDHMFNVIDAFMQGNSPITNYNPAAGYYVIAYMFIGDFFMINLFTVVVYSKFVQAKQQESSITSVLLSKSQINWIEIQRLTLKSKPHKIKTRQNLSFTKKYAGLIASNNYFIHFINLVIIINTFNLALYYEGASQDYIFALDIISQICTYLFILEAIIKILAYGIKGYFSNNWNKLDFSIVICSVAFLILQQTLQTNISLLKYAPQLIRVVRVMRLSKILSLFNSLKYINDMINVIWFSMPAAMNVLCLMLMIFMIYSILGVYLFNQVRGDSINDFFNFSNFHMAMMILWRISTGEDYPSLINDCILFYGNKAPTIYFTSFVMLTTFILTEFFVSVIIENYQEFIENPISAVRIFNTVVKNYKNVWLEYSREYEGYRIHKSKVYDFLIDLGEDLGISEKFPIVKINRFIYSMRVFVDKDGFIYYNDLLYGLMRRKYSKICLQNTELFVKKLLIKEEINTYKNLKNARNCQEKQGSTNFTFALNERSYSDLLVEFYYINLAFAGLKKYFKRRRWRRNGTNK</sequence>
<dbReference type="Gene3D" id="1.10.238.10">
    <property type="entry name" value="EF-hand"/>
    <property type="match status" value="1"/>
</dbReference>
<keyword evidence="11 14" id="KW-0472">Membrane</keyword>
<feature type="transmembrane region" description="Helical" evidence="14">
    <location>
        <begin position="1367"/>
        <end position="1388"/>
    </location>
</feature>
<keyword evidence="17" id="KW-1185">Reference proteome</keyword>
<evidence type="ECO:0000256" key="10">
    <source>
        <dbReference type="ARBA" id="ARBA00023065"/>
    </source>
</evidence>
<comment type="subcellular location">
    <subcellularLocation>
        <location evidence="1">Membrane</location>
        <topology evidence="1">Multi-pass membrane protein</topology>
    </subcellularLocation>
</comment>
<keyword evidence="5 14" id="KW-0812">Transmembrane</keyword>
<evidence type="ECO:0000256" key="2">
    <source>
        <dbReference type="ARBA" id="ARBA00022448"/>
    </source>
</evidence>
<protein>
    <recommendedName>
        <fullName evidence="15">Ion transport domain-containing protein</fullName>
    </recommendedName>
</protein>
<feature type="transmembrane region" description="Helical" evidence="14">
    <location>
        <begin position="1096"/>
        <end position="1119"/>
    </location>
</feature>
<dbReference type="PANTHER" id="PTHR45628">
    <property type="entry name" value="VOLTAGE-DEPENDENT CALCIUM CHANNEL TYPE A SUBUNIT ALPHA-1"/>
    <property type="match status" value="1"/>
</dbReference>
<evidence type="ECO:0000256" key="13">
    <source>
        <dbReference type="ARBA" id="ARBA00023303"/>
    </source>
</evidence>
<keyword evidence="6" id="KW-0677">Repeat</keyword>
<keyword evidence="8" id="KW-0851">Voltage-gated channel</keyword>
<feature type="transmembrane region" description="Helical" evidence="14">
    <location>
        <begin position="1140"/>
        <end position="1173"/>
    </location>
</feature>
<keyword evidence="7" id="KW-0106">Calcium</keyword>
<keyword evidence="12" id="KW-0325">Glycoprotein</keyword>
<evidence type="ECO:0000256" key="3">
    <source>
        <dbReference type="ARBA" id="ARBA00022568"/>
    </source>
</evidence>
<accession>A0A1R2BRP5</accession>
<feature type="domain" description="Ion transport" evidence="15">
    <location>
        <begin position="163"/>
        <end position="417"/>
    </location>
</feature>
<feature type="transmembrane region" description="Helical" evidence="14">
    <location>
        <begin position="827"/>
        <end position="850"/>
    </location>
</feature>
<dbReference type="Gene3D" id="1.20.120.350">
    <property type="entry name" value="Voltage-gated potassium channels. Chain C"/>
    <property type="match status" value="4"/>
</dbReference>
<dbReference type="PANTHER" id="PTHR45628:SF7">
    <property type="entry name" value="VOLTAGE-DEPENDENT CALCIUM CHANNEL TYPE A SUBUNIT ALPHA-1"/>
    <property type="match status" value="1"/>
</dbReference>
<feature type="domain" description="Ion transport" evidence="15">
    <location>
        <begin position="699"/>
        <end position="932"/>
    </location>
</feature>
<evidence type="ECO:0000256" key="5">
    <source>
        <dbReference type="ARBA" id="ARBA00022692"/>
    </source>
</evidence>
<feature type="transmembrane region" description="Helical" evidence="14">
    <location>
        <begin position="1334"/>
        <end position="1355"/>
    </location>
</feature>
<feature type="domain" description="Ion transport" evidence="15">
    <location>
        <begin position="1333"/>
        <end position="1568"/>
    </location>
</feature>
<dbReference type="InterPro" id="IPR005821">
    <property type="entry name" value="Ion_trans_dom"/>
</dbReference>
<evidence type="ECO:0000313" key="17">
    <source>
        <dbReference type="Proteomes" id="UP000187209"/>
    </source>
</evidence>
<feature type="transmembrane region" description="Helical" evidence="14">
    <location>
        <begin position="898"/>
        <end position="926"/>
    </location>
</feature>
<feature type="transmembrane region" description="Helical" evidence="14">
    <location>
        <begin position="202"/>
        <end position="219"/>
    </location>
</feature>
<name>A0A1R2BRP5_9CILI</name>
<reference evidence="16 17" key="1">
    <citation type="submission" date="2016-11" db="EMBL/GenBank/DDBJ databases">
        <title>The macronuclear genome of Stentor coeruleus: a giant cell with tiny introns.</title>
        <authorList>
            <person name="Slabodnick M."/>
            <person name="Ruby J.G."/>
            <person name="Reiff S.B."/>
            <person name="Swart E.C."/>
            <person name="Gosai S."/>
            <person name="Prabakaran S."/>
            <person name="Witkowska E."/>
            <person name="Larue G.E."/>
            <person name="Fisher S."/>
            <person name="Freeman R.M."/>
            <person name="Gunawardena J."/>
            <person name="Chu W."/>
            <person name="Stover N.A."/>
            <person name="Gregory B.D."/>
            <person name="Nowacki M."/>
            <person name="Derisi J."/>
            <person name="Roy S.W."/>
            <person name="Marshall W.F."/>
            <person name="Sood P."/>
        </authorList>
    </citation>
    <scope>NUCLEOTIDE SEQUENCE [LARGE SCALE GENOMIC DNA]</scope>
    <source>
        <strain evidence="16">WM001</strain>
    </source>
</reference>
<feature type="transmembrane region" description="Helical" evidence="14">
    <location>
        <begin position="158"/>
        <end position="182"/>
    </location>
</feature>
<dbReference type="PRINTS" id="PR00169">
    <property type="entry name" value="KCHANNEL"/>
</dbReference>
<dbReference type="FunFam" id="1.10.287.70:FF:000117">
    <property type="entry name" value="Voltage-gated Ca2+ channel, alpha subunit"/>
    <property type="match status" value="1"/>
</dbReference>
<gene>
    <name evidence="16" type="ORF">SteCoe_20698</name>
</gene>
<dbReference type="EMBL" id="MPUH01000477">
    <property type="protein sequence ID" value="OMJ79317.1"/>
    <property type="molecule type" value="Genomic_DNA"/>
</dbReference>
<feature type="transmembrane region" description="Helical" evidence="14">
    <location>
        <begin position="1249"/>
        <end position="1273"/>
    </location>
</feature>
<dbReference type="OrthoDB" id="431720at2759"/>
<feature type="transmembrane region" description="Helical" evidence="14">
    <location>
        <begin position="1400"/>
        <end position="1418"/>
    </location>
</feature>
<feature type="transmembrane region" description="Helical" evidence="14">
    <location>
        <begin position="700"/>
        <end position="717"/>
    </location>
</feature>
<evidence type="ECO:0000259" key="15">
    <source>
        <dbReference type="Pfam" id="PF00520"/>
    </source>
</evidence>
<feature type="transmembrane region" description="Helical" evidence="14">
    <location>
        <begin position="1466"/>
        <end position="1488"/>
    </location>
</feature>
<dbReference type="Proteomes" id="UP000187209">
    <property type="component" value="Unassembled WGS sequence"/>
</dbReference>
<dbReference type="Gene3D" id="1.10.287.70">
    <property type="match status" value="4"/>
</dbReference>
<keyword evidence="13" id="KW-0407">Ion channel</keyword>
<evidence type="ECO:0000313" key="16">
    <source>
        <dbReference type="EMBL" id="OMJ79317.1"/>
    </source>
</evidence>
<feature type="transmembrane region" description="Helical" evidence="14">
    <location>
        <begin position="290"/>
        <end position="309"/>
    </location>
</feature>